<protein>
    <submittedName>
        <fullName evidence="1">Uncharacterized protein</fullName>
    </submittedName>
</protein>
<accession>A0ACB9FJL1</accession>
<reference evidence="1 2" key="2">
    <citation type="journal article" date="2022" name="Mol. Ecol. Resour.">
        <title>The genomes of chicory, endive, great burdock and yacon provide insights into Asteraceae paleo-polyploidization history and plant inulin production.</title>
        <authorList>
            <person name="Fan W."/>
            <person name="Wang S."/>
            <person name="Wang H."/>
            <person name="Wang A."/>
            <person name="Jiang F."/>
            <person name="Liu H."/>
            <person name="Zhao H."/>
            <person name="Xu D."/>
            <person name="Zhang Y."/>
        </authorList>
    </citation>
    <scope>NUCLEOTIDE SEQUENCE [LARGE SCALE GENOMIC DNA]</scope>
    <source>
        <strain evidence="2">cv. Niubang</strain>
    </source>
</reference>
<dbReference type="Proteomes" id="UP001055879">
    <property type="component" value="Linkage Group LG01"/>
</dbReference>
<dbReference type="EMBL" id="CM042047">
    <property type="protein sequence ID" value="KAI3771519.1"/>
    <property type="molecule type" value="Genomic_DNA"/>
</dbReference>
<proteinExistence type="predicted"/>
<gene>
    <name evidence="1" type="ORF">L6452_02684</name>
</gene>
<evidence type="ECO:0000313" key="1">
    <source>
        <dbReference type="EMBL" id="KAI3771519.1"/>
    </source>
</evidence>
<reference evidence="2" key="1">
    <citation type="journal article" date="2022" name="Mol. Ecol. Resour.">
        <title>The genomes of chicory, endive, great burdock and yacon provide insights into Asteraceae palaeo-polyploidization history and plant inulin production.</title>
        <authorList>
            <person name="Fan W."/>
            <person name="Wang S."/>
            <person name="Wang H."/>
            <person name="Wang A."/>
            <person name="Jiang F."/>
            <person name="Liu H."/>
            <person name="Zhao H."/>
            <person name="Xu D."/>
            <person name="Zhang Y."/>
        </authorList>
    </citation>
    <scope>NUCLEOTIDE SEQUENCE [LARGE SCALE GENOMIC DNA]</scope>
    <source>
        <strain evidence="2">cv. Niubang</strain>
    </source>
</reference>
<evidence type="ECO:0000313" key="2">
    <source>
        <dbReference type="Proteomes" id="UP001055879"/>
    </source>
</evidence>
<keyword evidence="2" id="KW-1185">Reference proteome</keyword>
<name>A0ACB9FJL1_ARCLA</name>
<sequence length="105" mass="11204">MPKILLFAKVSSSIEPPSSSSSCMHRQATFPAVTPRFSRSLLPCHSRGENTTCGTLEAIVPEENARVTIAEALSRLDSNACGTISAKVSAIVTVAWHNHGRPLMA</sequence>
<organism evidence="1 2">
    <name type="scientific">Arctium lappa</name>
    <name type="common">Greater burdock</name>
    <name type="synonym">Lappa major</name>
    <dbReference type="NCBI Taxonomy" id="4217"/>
    <lineage>
        <taxon>Eukaryota</taxon>
        <taxon>Viridiplantae</taxon>
        <taxon>Streptophyta</taxon>
        <taxon>Embryophyta</taxon>
        <taxon>Tracheophyta</taxon>
        <taxon>Spermatophyta</taxon>
        <taxon>Magnoliopsida</taxon>
        <taxon>eudicotyledons</taxon>
        <taxon>Gunneridae</taxon>
        <taxon>Pentapetalae</taxon>
        <taxon>asterids</taxon>
        <taxon>campanulids</taxon>
        <taxon>Asterales</taxon>
        <taxon>Asteraceae</taxon>
        <taxon>Carduoideae</taxon>
        <taxon>Cardueae</taxon>
        <taxon>Arctiinae</taxon>
        <taxon>Arctium</taxon>
    </lineage>
</organism>
<comment type="caution">
    <text evidence="1">The sequence shown here is derived from an EMBL/GenBank/DDBJ whole genome shotgun (WGS) entry which is preliminary data.</text>
</comment>